<protein>
    <submittedName>
        <fullName evidence="1">Uncharacterized protein</fullName>
    </submittedName>
</protein>
<accession>A0A7J6WEF7</accession>
<dbReference type="AlphaFoldDB" id="A0A7J6WEF7"/>
<proteinExistence type="predicted"/>
<dbReference type="EMBL" id="JABWDY010016788">
    <property type="protein sequence ID" value="KAF5195826.1"/>
    <property type="molecule type" value="Genomic_DNA"/>
</dbReference>
<keyword evidence="2" id="KW-1185">Reference proteome</keyword>
<sequence length="94" mass="10300">MPKTIIIGKQKQGPPSSHEVIVPYQQSGVPKRAPQMCRSTLITLSTNSFSNWNEITKGTSNNVCITGAYKGLEDVMNEIFISGKRKPSSLFTKG</sequence>
<organism evidence="1 2">
    <name type="scientific">Thalictrum thalictroides</name>
    <name type="common">Rue-anemone</name>
    <name type="synonym">Anemone thalictroides</name>
    <dbReference type="NCBI Taxonomy" id="46969"/>
    <lineage>
        <taxon>Eukaryota</taxon>
        <taxon>Viridiplantae</taxon>
        <taxon>Streptophyta</taxon>
        <taxon>Embryophyta</taxon>
        <taxon>Tracheophyta</taxon>
        <taxon>Spermatophyta</taxon>
        <taxon>Magnoliopsida</taxon>
        <taxon>Ranunculales</taxon>
        <taxon>Ranunculaceae</taxon>
        <taxon>Thalictroideae</taxon>
        <taxon>Thalictrum</taxon>
    </lineage>
</organism>
<evidence type="ECO:0000313" key="2">
    <source>
        <dbReference type="Proteomes" id="UP000554482"/>
    </source>
</evidence>
<gene>
    <name evidence="1" type="ORF">FRX31_014590</name>
</gene>
<name>A0A7J6WEF7_THATH</name>
<reference evidence="1 2" key="1">
    <citation type="submission" date="2020-06" db="EMBL/GenBank/DDBJ databases">
        <title>Transcriptomic and genomic resources for Thalictrum thalictroides and T. hernandezii: Facilitating candidate gene discovery in an emerging model plant lineage.</title>
        <authorList>
            <person name="Arias T."/>
            <person name="Riano-Pachon D.M."/>
            <person name="Di Stilio V.S."/>
        </authorList>
    </citation>
    <scope>NUCLEOTIDE SEQUENCE [LARGE SCALE GENOMIC DNA]</scope>
    <source>
        <strain evidence="2">cv. WT478/WT964</strain>
        <tissue evidence="1">Leaves</tissue>
    </source>
</reference>
<comment type="caution">
    <text evidence="1">The sequence shown here is derived from an EMBL/GenBank/DDBJ whole genome shotgun (WGS) entry which is preliminary data.</text>
</comment>
<evidence type="ECO:0000313" key="1">
    <source>
        <dbReference type="EMBL" id="KAF5195826.1"/>
    </source>
</evidence>
<dbReference type="Proteomes" id="UP000554482">
    <property type="component" value="Unassembled WGS sequence"/>
</dbReference>